<keyword evidence="1" id="KW-0732">Signal</keyword>
<feature type="chain" id="PRO_5001492619" evidence="1">
    <location>
        <begin position="26"/>
        <end position="84"/>
    </location>
</feature>
<evidence type="ECO:0000313" key="3">
    <source>
        <dbReference type="Proteomes" id="UP000024635"/>
    </source>
</evidence>
<evidence type="ECO:0000313" key="2">
    <source>
        <dbReference type="EMBL" id="EYC16838.1"/>
    </source>
</evidence>
<feature type="signal peptide" evidence="1">
    <location>
        <begin position="1"/>
        <end position="25"/>
    </location>
</feature>
<keyword evidence="3" id="KW-1185">Reference proteome</keyword>
<protein>
    <submittedName>
        <fullName evidence="2">Uncharacterized protein</fullName>
    </submittedName>
</protein>
<accession>A0A016UQR1</accession>
<proteinExistence type="predicted"/>
<comment type="caution">
    <text evidence="2">The sequence shown here is derived from an EMBL/GenBank/DDBJ whole genome shotgun (WGS) entry which is preliminary data.</text>
</comment>
<evidence type="ECO:0000256" key="1">
    <source>
        <dbReference type="SAM" id="SignalP"/>
    </source>
</evidence>
<gene>
    <name evidence="2" type="primary">Acey_s0032.g2524</name>
    <name evidence="2" type="ORF">Y032_0032g2524</name>
</gene>
<sequence>MIWSILVMRYSVVLLLLAEILYVTAHPLYGSQQRMRSHQNREPENSRWSYMTDAEQGGMSDKEQPWSFGYGYRPFYQPWGWGYG</sequence>
<organism evidence="2 3">
    <name type="scientific">Ancylostoma ceylanicum</name>
    <dbReference type="NCBI Taxonomy" id="53326"/>
    <lineage>
        <taxon>Eukaryota</taxon>
        <taxon>Metazoa</taxon>
        <taxon>Ecdysozoa</taxon>
        <taxon>Nematoda</taxon>
        <taxon>Chromadorea</taxon>
        <taxon>Rhabditida</taxon>
        <taxon>Rhabditina</taxon>
        <taxon>Rhabditomorpha</taxon>
        <taxon>Strongyloidea</taxon>
        <taxon>Ancylostomatidae</taxon>
        <taxon>Ancylostomatinae</taxon>
        <taxon>Ancylostoma</taxon>
    </lineage>
</organism>
<name>A0A016UQR1_9BILA</name>
<dbReference type="OrthoDB" id="10361019at2759"/>
<reference evidence="3" key="1">
    <citation type="journal article" date="2015" name="Nat. Genet.">
        <title>The genome and transcriptome of the zoonotic hookworm Ancylostoma ceylanicum identify infection-specific gene families.</title>
        <authorList>
            <person name="Schwarz E.M."/>
            <person name="Hu Y."/>
            <person name="Antoshechkin I."/>
            <person name="Miller M.M."/>
            <person name="Sternberg P.W."/>
            <person name="Aroian R.V."/>
        </authorList>
    </citation>
    <scope>NUCLEOTIDE SEQUENCE</scope>
    <source>
        <strain evidence="3">HY135</strain>
    </source>
</reference>
<dbReference type="Proteomes" id="UP000024635">
    <property type="component" value="Unassembled WGS sequence"/>
</dbReference>
<dbReference type="AlphaFoldDB" id="A0A016UQR1"/>
<dbReference type="EMBL" id="JARK01001368">
    <property type="protein sequence ID" value="EYC16838.1"/>
    <property type="molecule type" value="Genomic_DNA"/>
</dbReference>